<proteinExistence type="predicted"/>
<dbReference type="InterPro" id="IPR050553">
    <property type="entry name" value="Thioredoxin_ResA/DsbE_sf"/>
</dbReference>
<reference evidence="4" key="3">
    <citation type="submission" date="2010-08" db="EMBL/GenBank/DDBJ databases">
        <authorList>
            <person name="Durkin A.S."/>
            <person name="Nelson K.E."/>
            <person name="Morrison M."/>
            <person name="Forsberg C.W."/>
            <person name="Wilson D.B."/>
            <person name="Russell J.B."/>
            <person name="Cann I.K.O."/>
            <person name="Mackie R.I."/>
            <person name="White B.A."/>
        </authorList>
    </citation>
    <scope>NUCLEOTIDE SEQUENCE</scope>
    <source>
        <strain evidence="4">S85</strain>
    </source>
</reference>
<dbReference type="AlphaFoldDB" id="C9RJ73"/>
<dbReference type="OrthoDB" id="9813820at2"/>
<dbReference type="PRINTS" id="PR00421">
    <property type="entry name" value="THIOREDOXIN"/>
</dbReference>
<dbReference type="SUPFAM" id="SSF52833">
    <property type="entry name" value="Thioredoxin-like"/>
    <property type="match status" value="1"/>
</dbReference>
<dbReference type="PANTHER" id="PTHR42852">
    <property type="entry name" value="THIOL:DISULFIDE INTERCHANGE PROTEIN DSBE"/>
    <property type="match status" value="1"/>
</dbReference>
<evidence type="ECO:0000259" key="2">
    <source>
        <dbReference type="PROSITE" id="PS51352"/>
    </source>
</evidence>
<feature type="domain" description="Thioredoxin" evidence="2">
    <location>
        <begin position="118"/>
        <end position="254"/>
    </location>
</feature>
<dbReference type="HOGENOM" id="CLU_1088814_0_0_0"/>
<reference evidence="3 6" key="1">
    <citation type="submission" date="2009-10" db="EMBL/GenBank/DDBJ databases">
        <title>Complete sequence of Fibrobacter succinogenes subsp. succinogenes S85.</title>
        <authorList>
            <consortium name="US DOE Joint Genome Institute"/>
            <person name="Lucas S."/>
            <person name="Copeland A."/>
            <person name="Lapidus A."/>
            <person name="Glavina del Rio T."/>
            <person name="Tice H."/>
            <person name="Bruce D."/>
            <person name="Goodwin L."/>
            <person name="Pitluck S."/>
            <person name="Chertkov O."/>
            <person name="Detter J.C."/>
            <person name="Han C."/>
            <person name="Tapia R."/>
            <person name="Larimer F."/>
            <person name="Land M."/>
            <person name="Hauser L."/>
            <person name="Kyrpides N."/>
            <person name="Mikhailova N."/>
            <person name="Weimer P.J."/>
            <person name="Stevenson D.M."/>
            <person name="Boyum J."/>
            <person name="Brumm P.I."/>
            <person name="Mead D."/>
        </authorList>
    </citation>
    <scope>NUCLEOTIDE SEQUENCE [LARGE SCALE GENOMIC DNA]</scope>
    <source>
        <strain evidence="6">ATCC 19169 / S85</strain>
        <strain evidence="3">S85</strain>
    </source>
</reference>
<dbReference type="InterPro" id="IPR017937">
    <property type="entry name" value="Thioredoxin_CS"/>
</dbReference>
<dbReference type="eggNOG" id="COG0265">
    <property type="taxonomic scope" value="Bacteria"/>
</dbReference>
<keyword evidence="1" id="KW-0676">Redox-active center</keyword>
<evidence type="ECO:0000313" key="3">
    <source>
        <dbReference type="EMBL" id="ACX73717.1"/>
    </source>
</evidence>
<evidence type="ECO:0000256" key="1">
    <source>
        <dbReference type="ARBA" id="ARBA00023284"/>
    </source>
</evidence>
<keyword evidence="6" id="KW-1185">Reference proteome</keyword>
<accession>C9RJ73</accession>
<evidence type="ECO:0000313" key="5">
    <source>
        <dbReference type="Proteomes" id="UP000000517"/>
    </source>
</evidence>
<dbReference type="CDD" id="cd02966">
    <property type="entry name" value="TlpA_like_family"/>
    <property type="match status" value="1"/>
</dbReference>
<reference evidence="5" key="2">
    <citation type="submission" date="2010-08" db="EMBL/GenBank/DDBJ databases">
        <title>Complete sequence of Fibrobacter succinogenes subsp. succinogenes S85.</title>
        <authorList>
            <person name="Durkin A.S."/>
            <person name="Nelson K.E."/>
            <person name="Morrison M."/>
            <person name="Forsberg C.W."/>
            <person name="Wilson D.B."/>
            <person name="Russell J.B."/>
            <person name="Cann I.K.O."/>
            <person name="Mackie R.I."/>
            <person name="White B.A."/>
        </authorList>
    </citation>
    <scope>NUCLEOTIDE SEQUENCE [LARGE SCALE GENOMIC DNA]</scope>
    <source>
        <strain evidence="5">ATCC 19169 / S85</strain>
    </source>
</reference>
<dbReference type="PROSITE" id="PS51352">
    <property type="entry name" value="THIOREDOXIN_2"/>
    <property type="match status" value="1"/>
</dbReference>
<evidence type="ECO:0000313" key="4">
    <source>
        <dbReference type="EMBL" id="ADL26395.1"/>
    </source>
</evidence>
<dbReference type="eggNOG" id="COG0526">
    <property type="taxonomic scope" value="Bacteria"/>
</dbReference>
<dbReference type="Proteomes" id="UP000000517">
    <property type="component" value="Chromosome"/>
</dbReference>
<dbReference type="Pfam" id="PF13180">
    <property type="entry name" value="PDZ_2"/>
    <property type="match status" value="1"/>
</dbReference>
<dbReference type="Gene3D" id="2.30.42.10">
    <property type="match status" value="1"/>
</dbReference>
<dbReference type="RefSeq" id="WP_012819947.1">
    <property type="nucleotide sequence ID" value="NC_013410.1"/>
</dbReference>
<sequence>MSKIIRAICILSLFSVSAFAGPWLGLIYKKDLYQNHLALRVSGVHPESGCLAAGVVSGDLVIGFGGKDLVNVAQMQDVLKTAKVGSKVAIEIFRDGKRIPLTVTLTERPDDISSLTGSAIGSKMAEFGKNFYKNGEKRKDAPKATLLDFWATWCGPCRQTLPVLEKIYNKYSSQGLEVIGISSEQTKPLLAFYKKQHASPYPLYRDADQGLWRRYGIHAVPTLMLLDSNGYIKRVWSGAPSFEMLEKLVLEVLEK</sequence>
<dbReference type="PROSITE" id="PS00194">
    <property type="entry name" value="THIOREDOXIN_1"/>
    <property type="match status" value="1"/>
</dbReference>
<dbReference type="STRING" id="59374.FSU_0504"/>
<dbReference type="InterPro" id="IPR036034">
    <property type="entry name" value="PDZ_sf"/>
</dbReference>
<dbReference type="InterPro" id="IPR012336">
    <property type="entry name" value="Thioredoxin-like_fold"/>
</dbReference>
<name>C9RJ73_FIBSS</name>
<dbReference type="PANTHER" id="PTHR42852:SF13">
    <property type="entry name" value="PROTEIN DIPZ"/>
    <property type="match status" value="1"/>
</dbReference>
<dbReference type="Proteomes" id="UP000001497">
    <property type="component" value="Chromosome"/>
</dbReference>
<dbReference type="KEGG" id="fsc:FSU_0504"/>
<protein>
    <submittedName>
        <fullName evidence="3 4">Redoxin domain protein</fullName>
    </submittedName>
</protein>
<dbReference type="EMBL" id="CP001792">
    <property type="protein sequence ID" value="ACX73717.1"/>
    <property type="molecule type" value="Genomic_DNA"/>
</dbReference>
<dbReference type="SUPFAM" id="SSF50156">
    <property type="entry name" value="PDZ domain-like"/>
    <property type="match status" value="1"/>
</dbReference>
<dbReference type="InterPro" id="IPR001478">
    <property type="entry name" value="PDZ"/>
</dbReference>
<dbReference type="Gene3D" id="3.40.30.10">
    <property type="entry name" value="Glutaredoxin"/>
    <property type="match status" value="1"/>
</dbReference>
<evidence type="ECO:0000313" key="6">
    <source>
        <dbReference type="Proteomes" id="UP000001497"/>
    </source>
</evidence>
<dbReference type="KEGG" id="fsu:Fisuc_0103"/>
<dbReference type="EMBL" id="CP002158">
    <property type="protein sequence ID" value="ADL26395.1"/>
    <property type="molecule type" value="Genomic_DNA"/>
</dbReference>
<organism evidence="4 5">
    <name type="scientific">Fibrobacter succinogenes (strain ATCC 19169 / S85)</name>
    <dbReference type="NCBI Taxonomy" id="59374"/>
    <lineage>
        <taxon>Bacteria</taxon>
        <taxon>Pseudomonadati</taxon>
        <taxon>Fibrobacterota</taxon>
        <taxon>Fibrobacteria</taxon>
        <taxon>Fibrobacterales</taxon>
        <taxon>Fibrobacteraceae</taxon>
        <taxon>Fibrobacter</taxon>
    </lineage>
</organism>
<gene>
    <name evidence="3" type="ordered locus">Fisuc_0103</name>
    <name evidence="4" type="ordered locus">FSU_0504</name>
</gene>
<dbReference type="InterPro" id="IPR013766">
    <property type="entry name" value="Thioredoxin_domain"/>
</dbReference>
<dbReference type="Pfam" id="PF13905">
    <property type="entry name" value="Thioredoxin_8"/>
    <property type="match status" value="1"/>
</dbReference>
<dbReference type="InterPro" id="IPR036249">
    <property type="entry name" value="Thioredoxin-like_sf"/>
</dbReference>